<dbReference type="GO" id="GO:0005524">
    <property type="term" value="F:ATP binding"/>
    <property type="evidence" value="ECO:0007669"/>
    <property type="project" value="UniProtKB-UniRule"/>
</dbReference>
<evidence type="ECO:0000256" key="8">
    <source>
        <dbReference type="ARBA" id="ARBA00022840"/>
    </source>
</evidence>
<dbReference type="eggNOG" id="KOG1187">
    <property type="taxonomic scope" value="Eukaryota"/>
</dbReference>
<keyword evidence="6 12" id="KW-0547">Nucleotide-binding</keyword>
<dbReference type="Pfam" id="PF12819">
    <property type="entry name" value="Malectin_like"/>
    <property type="match status" value="2"/>
</dbReference>
<keyword evidence="17" id="KW-1185">Reference proteome</keyword>
<dbReference type="Gene3D" id="2.60.120.430">
    <property type="entry name" value="Galactose-binding lectin"/>
    <property type="match status" value="4"/>
</dbReference>
<keyword evidence="5" id="KW-0732">Signal</keyword>
<evidence type="ECO:0000256" key="4">
    <source>
        <dbReference type="ARBA" id="ARBA00022692"/>
    </source>
</evidence>
<evidence type="ECO:0000256" key="5">
    <source>
        <dbReference type="ARBA" id="ARBA00022729"/>
    </source>
</evidence>
<dbReference type="Gene3D" id="1.10.510.10">
    <property type="entry name" value="Transferase(Phosphotransferase) domain 1"/>
    <property type="match status" value="1"/>
</dbReference>
<feature type="transmembrane region" description="Helical" evidence="14">
    <location>
        <begin position="12"/>
        <end position="32"/>
    </location>
</feature>
<dbReference type="PANTHER" id="PTHR34590">
    <property type="entry name" value="OS03G0124300 PROTEIN-RELATED"/>
    <property type="match status" value="1"/>
</dbReference>
<dbReference type="PROSITE" id="PS00108">
    <property type="entry name" value="PROTEIN_KINASE_ST"/>
    <property type="match status" value="1"/>
</dbReference>
<evidence type="ECO:0000256" key="2">
    <source>
        <dbReference type="ARBA" id="ARBA00022527"/>
    </source>
</evidence>
<dbReference type="STRING" id="29760.F6H477"/>
<dbReference type="FunFam" id="3.30.200.20:FF:000645">
    <property type="entry name" value="Receptor-like protein kinase FERONIA"/>
    <property type="match status" value="1"/>
</dbReference>
<accession>F6H477</accession>
<evidence type="ECO:0000313" key="17">
    <source>
        <dbReference type="Proteomes" id="UP000009183"/>
    </source>
</evidence>
<dbReference type="FunFam" id="2.60.120.430:FF:000007">
    <property type="entry name" value="FERONIA receptor-like kinase"/>
    <property type="match status" value="2"/>
</dbReference>
<dbReference type="PROSITE" id="PS50011">
    <property type="entry name" value="PROTEIN_KINASE_DOM"/>
    <property type="match status" value="1"/>
</dbReference>
<keyword evidence="10 14" id="KW-0472">Membrane</keyword>
<feature type="region of interest" description="Disordered" evidence="13">
    <location>
        <begin position="428"/>
        <end position="452"/>
    </location>
</feature>
<feature type="domain" description="Protein kinase" evidence="15">
    <location>
        <begin position="860"/>
        <end position="1135"/>
    </location>
</feature>
<dbReference type="InterPro" id="IPR017441">
    <property type="entry name" value="Protein_kinase_ATP_BS"/>
</dbReference>
<organism evidence="16 17">
    <name type="scientific">Vitis vinifera</name>
    <name type="common">Grape</name>
    <dbReference type="NCBI Taxonomy" id="29760"/>
    <lineage>
        <taxon>Eukaryota</taxon>
        <taxon>Viridiplantae</taxon>
        <taxon>Streptophyta</taxon>
        <taxon>Embryophyta</taxon>
        <taxon>Tracheophyta</taxon>
        <taxon>Spermatophyta</taxon>
        <taxon>Magnoliopsida</taxon>
        <taxon>eudicotyledons</taxon>
        <taxon>Gunneridae</taxon>
        <taxon>Pentapetalae</taxon>
        <taxon>rosids</taxon>
        <taxon>Vitales</taxon>
        <taxon>Vitaceae</taxon>
        <taxon>Viteae</taxon>
        <taxon>Vitis</taxon>
    </lineage>
</organism>
<evidence type="ECO:0000256" key="12">
    <source>
        <dbReference type="PROSITE-ProRule" id="PRU10141"/>
    </source>
</evidence>
<evidence type="ECO:0000256" key="1">
    <source>
        <dbReference type="ARBA" id="ARBA00004479"/>
    </source>
</evidence>
<keyword evidence="4 14" id="KW-0812">Transmembrane</keyword>
<dbReference type="PROSITE" id="PS00107">
    <property type="entry name" value="PROTEIN_KINASE_ATP"/>
    <property type="match status" value="1"/>
</dbReference>
<dbReference type="AlphaFoldDB" id="F6H477"/>
<evidence type="ECO:0000256" key="7">
    <source>
        <dbReference type="ARBA" id="ARBA00022777"/>
    </source>
</evidence>
<feature type="transmembrane region" description="Helical" evidence="14">
    <location>
        <begin position="782"/>
        <end position="805"/>
    </location>
</feature>
<dbReference type="Pfam" id="PF07714">
    <property type="entry name" value="PK_Tyr_Ser-Thr"/>
    <property type="match status" value="1"/>
</dbReference>
<dbReference type="HOGENOM" id="CLU_000288_42_5_1"/>
<dbReference type="InterPro" id="IPR000719">
    <property type="entry name" value="Prot_kinase_dom"/>
</dbReference>
<comment type="subcellular location">
    <subcellularLocation>
        <location evidence="1">Membrane</location>
        <topology evidence="1">Single-pass type I membrane protein</topology>
    </subcellularLocation>
</comment>
<keyword evidence="7" id="KW-0418">Kinase</keyword>
<dbReference type="GO" id="GO:0004714">
    <property type="term" value="F:transmembrane receptor protein tyrosine kinase activity"/>
    <property type="evidence" value="ECO:0007669"/>
    <property type="project" value="InterPro"/>
</dbReference>
<evidence type="ECO:0000256" key="14">
    <source>
        <dbReference type="SAM" id="Phobius"/>
    </source>
</evidence>
<dbReference type="InParanoid" id="F6H477"/>
<dbReference type="CDD" id="cd14066">
    <property type="entry name" value="STKc_IRAK"/>
    <property type="match status" value="1"/>
</dbReference>
<feature type="transmembrane region" description="Helical" evidence="14">
    <location>
        <begin position="458"/>
        <end position="479"/>
    </location>
</feature>
<evidence type="ECO:0000256" key="6">
    <source>
        <dbReference type="ARBA" id="ARBA00022741"/>
    </source>
</evidence>
<dbReference type="SMART" id="SM00220">
    <property type="entry name" value="S_TKc"/>
    <property type="match status" value="1"/>
</dbReference>
<dbReference type="SUPFAM" id="SSF56112">
    <property type="entry name" value="Protein kinase-like (PK-like)"/>
    <property type="match status" value="1"/>
</dbReference>
<dbReference type="GO" id="GO:0004672">
    <property type="term" value="F:protein kinase activity"/>
    <property type="evidence" value="ECO:0000318"/>
    <property type="project" value="GO_Central"/>
</dbReference>
<dbReference type="Gene3D" id="3.30.200.20">
    <property type="entry name" value="Phosphorylase Kinase, domain 1"/>
    <property type="match status" value="1"/>
</dbReference>
<dbReference type="ExpressionAtlas" id="F6H477">
    <property type="expression patterns" value="baseline and differential"/>
</dbReference>
<dbReference type="FunFam" id="1.10.510.10:FF:000252">
    <property type="entry name" value="Receptor-like protein kinase FERONIA"/>
    <property type="match status" value="1"/>
</dbReference>
<keyword evidence="11" id="KW-0325">Glycoprotein</keyword>
<dbReference type="CDD" id="cd12087">
    <property type="entry name" value="TM_EGFR-like"/>
    <property type="match status" value="1"/>
</dbReference>
<gene>
    <name evidence="16" type="ordered locus">VIT_14s0068g00110</name>
</gene>
<dbReference type="InterPro" id="IPR001245">
    <property type="entry name" value="Ser-Thr/Tyr_kinase_cat_dom"/>
</dbReference>
<name>F6H477_VITVI</name>
<dbReference type="EMBL" id="FN595232">
    <property type="protein sequence ID" value="CCB46919.1"/>
    <property type="molecule type" value="Genomic_DNA"/>
</dbReference>
<sequence length="1225" mass="137186">MRNTSYKRLSPNVLSFIIPLYLLVLHFFPIPITGDSPPLYNPTDIYTVDCGASGNLKAWDNRIWIGDTNSRFSLIEKNKASIISKAAKTSPSVDPVPFATARLSRFQFAYIFPVTTGQKFIRLHFYPSSVAGFDRSKAFFSVKIGGYTLLNNFSAALAADAHGDETVSKEFCVNVKQGDQMLNITFTPTASDPDAYAFINGIEIVSMPDYLYYTSPQNGGIQFIGQKNVFWIEIEYALEMVYRLNVGGRFVSPMEDTGMFRTWDEDDDYCVKLAFVPANSSIDLKFTQQPEYTAPPDVYRTARTMGNNKTENMGYNLTWVLSVDSGFNYLLRLHFCEFQPEITERQDREFTIFIANQTAENHADVITWSGGNGVPIYRDYAVMMPSQGSNKKQNLYIQLHPNPDWRTRYNDAILNGIELFKVSKFDNSLAGPNPDPPPNSVPPPPAQSTSPKDYDTQLVAIVCGMVACIVALSTLCLFIRRRGGRRRDADPGASWWARLSRNEFTYSFPLTAGQKYIRLHFYPSSYGEFDRSKAFFSVKTGGGYTLLSNFSNSFFVETDHALENVYRLNVGGKSLSPTDDTGMFRTWDADDEYCVKLAFVPANTSINLKFTQIPNYTAPLDVYRTARTMGNNKTENMGYNLTWFLPVDSGFSYLLRLHFCEFQPEIQEQHDREFAIIIANQTAENHADVITWSTGNGVPIYKDYGVMMPSQGSNKKQNLYIQLHPNPDSETVYNDAILNGIELFKLSNPEKSLAGPNPDPSEAPAPPPPVQSTSPKRNKTKLIAIAGSVVAGLIALSVIVLFIVWRGRRVRDSEPSDGGSWWGQFSYTSVKSTKTSRSSLPSDLCRHFTLQEVKVATNNFDQVFIIGVGGFGNVYKGYINGGTTPVAIKRLNPESQQGAQEFQTEIEMLSQLRHLHLVSLIGYCNDDREMILVYDYMAHGTLRDHLYKTDNPPLSWKQRLEICIGAARGLHYLHTGVKHTIIHRDVKTTNILLDEKWVAKVSDFGLSKMGPTSMSNAHVSTVVKGSFGYLDPEYYRRQQLTEKSDVYSFGVVLFEVLCARPPLNQTVEKERVSLAQWAPACYRDGKLEQIVDPFLKGKIAPDCLQKFGEIAVSCLQDQGIERPSMSDVVWGLQFAMQLQESAEQEMEKSGSWRKVKDEEAPLKASITDDSDDAYVLTSDSGGTWDSKSSGVMIQSSGEEKSSTSCESDALMSGAVFSEILNPKGR</sequence>
<evidence type="ECO:0000256" key="11">
    <source>
        <dbReference type="ARBA" id="ARBA00023180"/>
    </source>
</evidence>
<dbReference type="GO" id="GO:0010038">
    <property type="term" value="P:response to metal ion"/>
    <property type="evidence" value="ECO:0007669"/>
    <property type="project" value="UniProtKB-ARBA"/>
</dbReference>
<dbReference type="FunFam" id="2.60.120.430:FF:000003">
    <property type="entry name" value="FERONIA receptor-like kinase"/>
    <property type="match status" value="1"/>
</dbReference>
<dbReference type="PANTHER" id="PTHR34590:SF15">
    <property type="entry name" value="PROTEIN KINASE DOMAIN-CONTAINING PROTEIN"/>
    <property type="match status" value="1"/>
</dbReference>
<dbReference type="InterPro" id="IPR008271">
    <property type="entry name" value="Ser/Thr_kinase_AS"/>
</dbReference>
<protein>
    <recommendedName>
        <fullName evidence="15">Protein kinase domain-containing protein</fullName>
    </recommendedName>
</protein>
<reference evidence="17" key="1">
    <citation type="journal article" date="2007" name="Nature">
        <title>The grapevine genome sequence suggests ancestral hexaploidization in major angiosperm phyla.</title>
        <authorList>
            <consortium name="The French-Italian Public Consortium for Grapevine Genome Characterization."/>
            <person name="Jaillon O."/>
            <person name="Aury J.-M."/>
            <person name="Noel B."/>
            <person name="Policriti A."/>
            <person name="Clepet C."/>
            <person name="Casagrande A."/>
            <person name="Choisne N."/>
            <person name="Aubourg S."/>
            <person name="Vitulo N."/>
            <person name="Jubin C."/>
            <person name="Vezzi A."/>
            <person name="Legeai F."/>
            <person name="Hugueney P."/>
            <person name="Dasilva C."/>
            <person name="Horner D."/>
            <person name="Mica E."/>
            <person name="Jublot D."/>
            <person name="Poulain J."/>
            <person name="Bruyere C."/>
            <person name="Billault A."/>
            <person name="Segurens B."/>
            <person name="Gouyvenoux M."/>
            <person name="Ugarte E."/>
            <person name="Cattonaro F."/>
            <person name="Anthouard V."/>
            <person name="Vico V."/>
            <person name="Del Fabbro C."/>
            <person name="Alaux M."/>
            <person name="Di Gaspero G."/>
            <person name="Dumas V."/>
            <person name="Felice N."/>
            <person name="Paillard S."/>
            <person name="Juman I."/>
            <person name="Moroldo M."/>
            <person name="Scalabrin S."/>
            <person name="Canaguier A."/>
            <person name="Le Clainche I."/>
            <person name="Malacrida G."/>
            <person name="Durand E."/>
            <person name="Pesole G."/>
            <person name="Laucou V."/>
            <person name="Chatelet P."/>
            <person name="Merdinoglu D."/>
            <person name="Delledonne M."/>
            <person name="Pezzotti M."/>
            <person name="Lecharny A."/>
            <person name="Scarpelli C."/>
            <person name="Artiguenave F."/>
            <person name="Pe M.E."/>
            <person name="Valle G."/>
            <person name="Morgante M."/>
            <person name="Caboche M."/>
            <person name="Adam-Blondon A.-F."/>
            <person name="Weissenbach J."/>
            <person name="Quetier F."/>
            <person name="Wincker P."/>
        </authorList>
    </citation>
    <scope>NUCLEOTIDE SEQUENCE [LARGE SCALE GENOMIC DNA]</scope>
    <source>
        <strain evidence="17">cv. Pinot noir / PN40024</strain>
    </source>
</reference>
<feature type="compositionally biased region" description="Pro residues" evidence="13">
    <location>
        <begin position="757"/>
        <end position="770"/>
    </location>
</feature>
<keyword evidence="8 12" id="KW-0067">ATP-binding</keyword>
<dbReference type="InterPro" id="IPR045272">
    <property type="entry name" value="ANXUR1/2-like"/>
</dbReference>
<dbReference type="InterPro" id="IPR024788">
    <property type="entry name" value="Malectin-like_Carb-bd_dom"/>
</dbReference>
<dbReference type="GO" id="GO:0004674">
    <property type="term" value="F:protein serine/threonine kinase activity"/>
    <property type="evidence" value="ECO:0007669"/>
    <property type="project" value="UniProtKB-KW"/>
</dbReference>
<feature type="region of interest" description="Disordered" evidence="13">
    <location>
        <begin position="749"/>
        <end position="776"/>
    </location>
</feature>
<evidence type="ECO:0000313" key="16">
    <source>
        <dbReference type="EMBL" id="CCB46919.1"/>
    </source>
</evidence>
<keyword evidence="2" id="KW-0723">Serine/threonine-protein kinase</keyword>
<feature type="compositionally biased region" description="Pro residues" evidence="13">
    <location>
        <begin position="433"/>
        <end position="446"/>
    </location>
</feature>
<keyword evidence="9 14" id="KW-1133">Transmembrane helix</keyword>
<dbReference type="PaxDb" id="29760-VIT_14s0068g00110.t01"/>
<dbReference type="InterPro" id="IPR011009">
    <property type="entry name" value="Kinase-like_dom_sf"/>
</dbReference>
<feature type="binding site" evidence="12">
    <location>
        <position position="889"/>
    </location>
    <ligand>
        <name>ATP</name>
        <dbReference type="ChEBI" id="CHEBI:30616"/>
    </ligand>
</feature>
<evidence type="ECO:0000259" key="15">
    <source>
        <dbReference type="PROSITE" id="PS50011"/>
    </source>
</evidence>
<evidence type="ECO:0000256" key="13">
    <source>
        <dbReference type="SAM" id="MobiDB-lite"/>
    </source>
</evidence>
<feature type="region of interest" description="Disordered" evidence="13">
    <location>
        <begin position="1178"/>
        <end position="1206"/>
    </location>
</feature>
<evidence type="ECO:0000256" key="10">
    <source>
        <dbReference type="ARBA" id="ARBA00023136"/>
    </source>
</evidence>
<keyword evidence="3" id="KW-0808">Transferase</keyword>
<evidence type="ECO:0000256" key="9">
    <source>
        <dbReference type="ARBA" id="ARBA00022989"/>
    </source>
</evidence>
<evidence type="ECO:0000256" key="3">
    <source>
        <dbReference type="ARBA" id="ARBA00022679"/>
    </source>
</evidence>
<proteinExistence type="predicted"/>
<dbReference type="GO" id="GO:0005886">
    <property type="term" value="C:plasma membrane"/>
    <property type="evidence" value="ECO:0000318"/>
    <property type="project" value="GO_Central"/>
</dbReference>
<dbReference type="SMR" id="F6H477"/>
<dbReference type="Proteomes" id="UP000009183">
    <property type="component" value="Chromosome 14"/>
</dbReference>